<sequence length="162" mass="17804">MKKGLAALLAVAVVASVATGVLIWRLTRNPAPEYPEISAYTRGQLVRVGPYRYCDVFNPTKCDMPREIGELVVSSRNPVQLSVPEAIARAPWVLLRAYEGPEDTVVETFAPNSRLAVTIPTVDPQRGRLTGIAVELPTIVRDEQGNEFPVPHAEWSVSTVWP</sequence>
<evidence type="ECO:0000313" key="4">
    <source>
        <dbReference type="Proteomes" id="UP000465302"/>
    </source>
</evidence>
<protein>
    <recommendedName>
        <fullName evidence="5">DUF2771 domain-containing protein</fullName>
    </recommendedName>
</protein>
<dbReference type="EMBL" id="BLKS01000001">
    <property type="protein sequence ID" value="GFG54101.1"/>
    <property type="molecule type" value="Genomic_DNA"/>
</dbReference>
<evidence type="ECO:0000313" key="3">
    <source>
        <dbReference type="Proteomes" id="UP000220914"/>
    </source>
</evidence>
<dbReference type="OrthoDB" id="4772953at2"/>
<name>A0A2A7MTZ5_MYCAG</name>
<dbReference type="RefSeq" id="WP_097942460.1">
    <property type="nucleotide sequence ID" value="NZ_BLKS01000001.1"/>
</dbReference>
<dbReference type="Proteomes" id="UP000465302">
    <property type="component" value="Unassembled WGS sequence"/>
</dbReference>
<keyword evidence="3" id="KW-1185">Reference proteome</keyword>
<dbReference type="InterPro" id="IPR024495">
    <property type="entry name" value="DUF2771"/>
</dbReference>
<evidence type="ECO:0000313" key="2">
    <source>
        <dbReference type="EMBL" id="PEG35020.1"/>
    </source>
</evidence>
<dbReference type="EMBL" id="PDCP01000052">
    <property type="protein sequence ID" value="PEG35020.1"/>
    <property type="molecule type" value="Genomic_DNA"/>
</dbReference>
<comment type="caution">
    <text evidence="2">The sequence shown here is derived from an EMBL/GenBank/DDBJ whole genome shotgun (WGS) entry which is preliminary data.</text>
</comment>
<dbReference type="Proteomes" id="UP000220914">
    <property type="component" value="Unassembled WGS sequence"/>
</dbReference>
<organism evidence="2 3">
    <name type="scientific">Mycolicibacterium agri</name>
    <name type="common">Mycobacterium agri</name>
    <dbReference type="NCBI Taxonomy" id="36811"/>
    <lineage>
        <taxon>Bacteria</taxon>
        <taxon>Bacillati</taxon>
        <taxon>Actinomycetota</taxon>
        <taxon>Actinomycetes</taxon>
        <taxon>Mycobacteriales</taxon>
        <taxon>Mycobacteriaceae</taxon>
        <taxon>Mycolicibacterium</taxon>
    </lineage>
</organism>
<reference evidence="1 4" key="2">
    <citation type="journal article" date="2019" name="Emerg. Microbes Infect.">
        <title>Comprehensive subspecies identification of 175 nontuberculous mycobacteria species based on 7547 genomic profiles.</title>
        <authorList>
            <person name="Matsumoto Y."/>
            <person name="Kinjo T."/>
            <person name="Motooka D."/>
            <person name="Nabeya D."/>
            <person name="Jung N."/>
            <person name="Uechi K."/>
            <person name="Horii T."/>
            <person name="Iida T."/>
            <person name="Fujita J."/>
            <person name="Nakamura S."/>
        </authorList>
    </citation>
    <scope>NUCLEOTIDE SEQUENCE [LARGE SCALE GENOMIC DNA]</scope>
    <source>
        <strain evidence="1 4">JCM 6377</strain>
    </source>
</reference>
<accession>A0A2A7MTZ5</accession>
<reference evidence="2 3" key="1">
    <citation type="submission" date="2017-10" db="EMBL/GenBank/DDBJ databases">
        <title>The new phylogeny of genus Mycobacterium.</title>
        <authorList>
            <person name="Tortoli E."/>
            <person name="Trovato A."/>
            <person name="Cirillo D.M."/>
        </authorList>
    </citation>
    <scope>NUCLEOTIDE SEQUENCE [LARGE SCALE GENOMIC DNA]</scope>
    <source>
        <strain evidence="2 3">CCUG37673</strain>
    </source>
</reference>
<gene>
    <name evidence="2" type="ORF">CQY20_23380</name>
    <name evidence="1" type="ORF">MAGR_55420</name>
</gene>
<proteinExistence type="predicted"/>
<evidence type="ECO:0000313" key="1">
    <source>
        <dbReference type="EMBL" id="GFG54101.1"/>
    </source>
</evidence>
<dbReference type="AlphaFoldDB" id="A0A2A7MTZ5"/>
<reference evidence="1" key="3">
    <citation type="submission" date="2020-02" db="EMBL/GenBank/DDBJ databases">
        <authorList>
            <person name="Matsumoto Y."/>
            <person name="Motooka D."/>
            <person name="Nakamura S."/>
        </authorList>
    </citation>
    <scope>NUCLEOTIDE SEQUENCE</scope>
    <source>
        <strain evidence="1">JCM 6377</strain>
    </source>
</reference>
<evidence type="ECO:0008006" key="5">
    <source>
        <dbReference type="Google" id="ProtNLM"/>
    </source>
</evidence>
<dbReference type="Pfam" id="PF10969">
    <property type="entry name" value="DUF2771"/>
    <property type="match status" value="1"/>
</dbReference>